<evidence type="ECO:0000256" key="3">
    <source>
        <dbReference type="ARBA" id="ARBA00023163"/>
    </source>
</evidence>
<proteinExistence type="predicted"/>
<dbReference type="InterPro" id="IPR008920">
    <property type="entry name" value="TF_FadR/GntR_C"/>
</dbReference>
<feature type="domain" description="HTH gntR-type" evidence="4">
    <location>
        <begin position="2"/>
        <end position="69"/>
    </location>
</feature>
<gene>
    <name evidence="5" type="ORF">CK625_05285</name>
</gene>
<keyword evidence="2" id="KW-0238">DNA-binding</keyword>
<dbReference type="Gene3D" id="1.20.120.530">
    <property type="entry name" value="GntR ligand-binding domain-like"/>
    <property type="match status" value="1"/>
</dbReference>
<dbReference type="SMART" id="SM00895">
    <property type="entry name" value="FCD"/>
    <property type="match status" value="1"/>
</dbReference>
<comment type="caution">
    <text evidence="5">The sequence shown here is derived from an EMBL/GenBank/DDBJ whole genome shotgun (WGS) entry which is preliminary data.</text>
</comment>
<dbReference type="Pfam" id="PF00392">
    <property type="entry name" value="GntR"/>
    <property type="match status" value="1"/>
</dbReference>
<dbReference type="InterPro" id="IPR011711">
    <property type="entry name" value="GntR_C"/>
</dbReference>
<dbReference type="PRINTS" id="PR00035">
    <property type="entry name" value="HTHGNTR"/>
</dbReference>
<dbReference type="GO" id="GO:0003700">
    <property type="term" value="F:DNA-binding transcription factor activity"/>
    <property type="evidence" value="ECO:0007669"/>
    <property type="project" value="InterPro"/>
</dbReference>
<keyword evidence="1" id="KW-0805">Transcription regulation</keyword>
<accession>A0A2A2AIV8</accession>
<dbReference type="AlphaFoldDB" id="A0A2A2AIV8"/>
<dbReference type="CDD" id="cd07377">
    <property type="entry name" value="WHTH_GntR"/>
    <property type="match status" value="1"/>
</dbReference>
<sequence length="239" mass="27053">MPTLSEQITQQLRDWISQGKLPPGARLEEIPVAQQLGVSRTPVRSALQMLSAEGLIEHRPNRGYTIKEFNLEEIMSAYEARAALEAAACRKAALNGVSTEMAQQLRQCLVVGDGLLAKGRLTPQQELSYQQMNMDLHRLLAKAARSPQVQKYIEHINNAVPQASSRVMRWELDLGILRRSHDDHHRIVAAVLERDAHRAQQLMEEHVYFAGLLFRQSYLQQAAQHAAQQGQKKSPQLRR</sequence>
<dbReference type="InterPro" id="IPR036390">
    <property type="entry name" value="WH_DNA-bd_sf"/>
</dbReference>
<keyword evidence="6" id="KW-1185">Reference proteome</keyword>
<evidence type="ECO:0000256" key="1">
    <source>
        <dbReference type="ARBA" id="ARBA00023015"/>
    </source>
</evidence>
<dbReference type="PANTHER" id="PTHR43537:SF51">
    <property type="entry name" value="HTH-TYPE TRANSCRIPTIONAL REGULATOR LGOR-RELATED"/>
    <property type="match status" value="1"/>
</dbReference>
<dbReference type="Pfam" id="PF07729">
    <property type="entry name" value="FCD"/>
    <property type="match status" value="1"/>
</dbReference>
<dbReference type="GO" id="GO:0003677">
    <property type="term" value="F:DNA binding"/>
    <property type="evidence" value="ECO:0007669"/>
    <property type="project" value="UniProtKB-KW"/>
</dbReference>
<dbReference type="Gene3D" id="1.10.10.10">
    <property type="entry name" value="Winged helix-like DNA-binding domain superfamily/Winged helix DNA-binding domain"/>
    <property type="match status" value="1"/>
</dbReference>
<protein>
    <submittedName>
        <fullName evidence="5">GntR family transcriptional regulator</fullName>
    </submittedName>
</protein>
<keyword evidence="3" id="KW-0804">Transcription</keyword>
<dbReference type="SMART" id="SM00345">
    <property type="entry name" value="HTH_GNTR"/>
    <property type="match status" value="1"/>
</dbReference>
<reference evidence="5 6" key="1">
    <citation type="submission" date="2017-08" db="EMBL/GenBank/DDBJ databases">
        <title>WGS of Clinical strains of the CDC Group NO-1 linked to zoonotic infections in humans.</title>
        <authorList>
            <person name="Bernier A.-M."/>
            <person name="Bernard K."/>
        </authorList>
    </citation>
    <scope>NUCLEOTIDE SEQUENCE [LARGE SCALE GENOMIC DNA]</scope>
    <source>
        <strain evidence="5 6">NML00-0135</strain>
    </source>
</reference>
<evidence type="ECO:0000313" key="6">
    <source>
        <dbReference type="Proteomes" id="UP000218054"/>
    </source>
</evidence>
<dbReference type="Proteomes" id="UP000218054">
    <property type="component" value="Unassembled WGS sequence"/>
</dbReference>
<name>A0A2A2AIV8_9BURK</name>
<dbReference type="SUPFAM" id="SSF48008">
    <property type="entry name" value="GntR ligand-binding domain-like"/>
    <property type="match status" value="1"/>
</dbReference>
<evidence type="ECO:0000259" key="4">
    <source>
        <dbReference type="PROSITE" id="PS50949"/>
    </source>
</evidence>
<dbReference type="PROSITE" id="PS50949">
    <property type="entry name" value="HTH_GNTR"/>
    <property type="match status" value="1"/>
</dbReference>
<dbReference type="InterPro" id="IPR000524">
    <property type="entry name" value="Tscrpt_reg_HTH_GntR"/>
</dbReference>
<evidence type="ECO:0000256" key="2">
    <source>
        <dbReference type="ARBA" id="ARBA00023125"/>
    </source>
</evidence>
<dbReference type="SUPFAM" id="SSF46785">
    <property type="entry name" value="Winged helix' DNA-binding domain"/>
    <property type="match status" value="1"/>
</dbReference>
<dbReference type="EMBL" id="NSJB01000002">
    <property type="protein sequence ID" value="PAT37683.1"/>
    <property type="molecule type" value="Genomic_DNA"/>
</dbReference>
<dbReference type="PANTHER" id="PTHR43537">
    <property type="entry name" value="TRANSCRIPTIONAL REGULATOR, GNTR FAMILY"/>
    <property type="match status" value="1"/>
</dbReference>
<dbReference type="InterPro" id="IPR036388">
    <property type="entry name" value="WH-like_DNA-bd_sf"/>
</dbReference>
<evidence type="ECO:0000313" key="5">
    <source>
        <dbReference type="EMBL" id="PAT37683.1"/>
    </source>
</evidence>
<organism evidence="5 6">
    <name type="scientific">Vandammella animalimorsus</name>
    <dbReference type="NCBI Taxonomy" id="2029117"/>
    <lineage>
        <taxon>Bacteria</taxon>
        <taxon>Pseudomonadati</taxon>
        <taxon>Pseudomonadota</taxon>
        <taxon>Betaproteobacteria</taxon>
        <taxon>Burkholderiales</taxon>
        <taxon>Comamonadaceae</taxon>
        <taxon>Vandammella</taxon>
    </lineage>
</organism>